<comment type="caution">
    <text evidence="1">The sequence shown here is derived from an EMBL/GenBank/DDBJ whole genome shotgun (WGS) entry which is preliminary data.</text>
</comment>
<dbReference type="Proteomes" id="UP001154282">
    <property type="component" value="Unassembled WGS sequence"/>
</dbReference>
<dbReference type="EMBL" id="CAMGYJ010000004">
    <property type="protein sequence ID" value="CAI0396880.1"/>
    <property type="molecule type" value="Genomic_DNA"/>
</dbReference>
<dbReference type="AlphaFoldDB" id="A0AAV0IH25"/>
<organism evidence="1 2">
    <name type="scientific">Linum tenue</name>
    <dbReference type="NCBI Taxonomy" id="586396"/>
    <lineage>
        <taxon>Eukaryota</taxon>
        <taxon>Viridiplantae</taxon>
        <taxon>Streptophyta</taxon>
        <taxon>Embryophyta</taxon>
        <taxon>Tracheophyta</taxon>
        <taxon>Spermatophyta</taxon>
        <taxon>Magnoliopsida</taxon>
        <taxon>eudicotyledons</taxon>
        <taxon>Gunneridae</taxon>
        <taxon>Pentapetalae</taxon>
        <taxon>rosids</taxon>
        <taxon>fabids</taxon>
        <taxon>Malpighiales</taxon>
        <taxon>Linaceae</taxon>
        <taxon>Linum</taxon>
    </lineage>
</organism>
<sequence>MCLHKKLVEKSRLLSLWYWSNLDPCRKDHHGTDDETTQEDLSCGIRELIEDDELTIFDIRKFKQLCSSIFDVRKFKSIHRRKFKYEVMEGREVCMTMGPLLLWECQKNGIRFEWGFPSRQDNNLNSGTMNFTATTLALHETHIRIGRQLQNGWRLTG</sequence>
<evidence type="ECO:0000313" key="1">
    <source>
        <dbReference type="EMBL" id="CAI0396880.1"/>
    </source>
</evidence>
<accession>A0AAV0IH25</accession>
<keyword evidence="2" id="KW-1185">Reference proteome</keyword>
<evidence type="ECO:0000313" key="2">
    <source>
        <dbReference type="Proteomes" id="UP001154282"/>
    </source>
</evidence>
<name>A0AAV0IH25_9ROSI</name>
<proteinExistence type="predicted"/>
<reference evidence="1" key="1">
    <citation type="submission" date="2022-08" db="EMBL/GenBank/DDBJ databases">
        <authorList>
            <person name="Gutierrez-Valencia J."/>
        </authorList>
    </citation>
    <scope>NUCLEOTIDE SEQUENCE</scope>
</reference>
<protein>
    <submittedName>
        <fullName evidence="1">Uncharacterized protein</fullName>
    </submittedName>
</protein>
<gene>
    <name evidence="1" type="ORF">LITE_LOCUS9325</name>
</gene>